<gene>
    <name evidence="5" type="ORF">PTTG_25100</name>
</gene>
<dbReference type="Gene3D" id="3.40.50.10810">
    <property type="entry name" value="Tandem AAA-ATPase domain"/>
    <property type="match status" value="1"/>
</dbReference>
<evidence type="ECO:0000313" key="6">
    <source>
        <dbReference type="EnsemblFungi" id="PTTG_25100-t43_1-p1"/>
    </source>
</evidence>
<dbReference type="EMBL" id="ADAS02000001">
    <property type="protein sequence ID" value="OAV99907.1"/>
    <property type="molecule type" value="Genomic_DNA"/>
</dbReference>
<dbReference type="InterPro" id="IPR050628">
    <property type="entry name" value="SNF2_RAD54_helicase_TF"/>
</dbReference>
<dbReference type="PANTHER" id="PTHR45626:SF22">
    <property type="entry name" value="DNA REPAIR PROTEIN RAD5"/>
    <property type="match status" value="1"/>
</dbReference>
<dbReference type="OrthoDB" id="448448at2759"/>
<reference evidence="6 7" key="3">
    <citation type="journal article" date="2017" name="G3 (Bethesda)">
        <title>Comparative analysis highlights variable genome content of wheat rusts and divergence of the mating loci.</title>
        <authorList>
            <person name="Cuomo C.A."/>
            <person name="Bakkeren G."/>
            <person name="Khalil H.B."/>
            <person name="Panwar V."/>
            <person name="Joly D."/>
            <person name="Linning R."/>
            <person name="Sakthikumar S."/>
            <person name="Song X."/>
            <person name="Adiconis X."/>
            <person name="Fan L."/>
            <person name="Goldberg J.M."/>
            <person name="Levin J.Z."/>
            <person name="Young S."/>
            <person name="Zeng Q."/>
            <person name="Anikster Y."/>
            <person name="Bruce M."/>
            <person name="Wang M."/>
            <person name="Yin C."/>
            <person name="McCallum B."/>
            <person name="Szabo L.J."/>
            <person name="Hulbert S."/>
            <person name="Chen X."/>
            <person name="Fellers J.P."/>
        </authorList>
    </citation>
    <scope>NUCLEOTIDE SEQUENCE</scope>
    <source>
        <strain evidence="6">isolate 1-1 / race 1 (BBBD)</strain>
        <strain evidence="7">Isolate 1-1 / race 1 (BBBD)</strain>
    </source>
</reference>
<dbReference type="PROSITE" id="PS51192">
    <property type="entry name" value="HELICASE_ATP_BIND_1"/>
    <property type="match status" value="1"/>
</dbReference>
<dbReference type="GO" id="GO:0005634">
    <property type="term" value="C:nucleus"/>
    <property type="evidence" value="ECO:0007669"/>
    <property type="project" value="TreeGrafter"/>
</dbReference>
<dbReference type="CDD" id="cd18008">
    <property type="entry name" value="DEXDc_SHPRH-like"/>
    <property type="match status" value="1"/>
</dbReference>
<dbReference type="SUPFAM" id="SSF52540">
    <property type="entry name" value="P-loop containing nucleoside triphosphate hydrolases"/>
    <property type="match status" value="1"/>
</dbReference>
<sequence>MQVGQSVLHINGQTIESRLSGGMNQTFCLGQFITPISSSLPASSNRVPQVGFLQRGRHRVHVFCAPQHRVGDLSQIASNHLGHLLGPISTCSAPISCNEISPTDISLIKLRAFVVSTGGNHKLRGCVFSLSERISQVQAAFAASQIELAPIWNHNLAVFFDIPHVMIPISEQDTNERRAWAEPALQQCHTQLKLHQLDALEFLRKNESSGTDPLLLWNHPTNAWIRDFMCWCHIDITPDSQEHKLRGSILADDMGLGKTLTTLVYILATSDLAIDFHWANWEEQSAATLVVCPLATLSNWENKIKIHFSNAAIPYVVFHGPERKKLSRKDLQTSLVVLTTYKMISGSGKGDQLTIKSLDIRWFRIVLDEAHMIRNPSATRTHSIQELQSEFVLLLTGTPVQNHLTNLQSLVAMLKILPWDQEVIWKRCLIPNMNVGAVEAIKSLTTLMHSICLRRTKSVLLTLPPKVEKAIAVQNSPQWEEVSSQLHASFIRDFGRLRNSDQPWQPAEFFHQLRMI</sequence>
<dbReference type="InterPro" id="IPR027417">
    <property type="entry name" value="P-loop_NTPase"/>
</dbReference>
<proteinExistence type="predicted"/>
<dbReference type="STRING" id="630390.A0A180H4J0"/>
<protein>
    <submittedName>
        <fullName evidence="6">Helicase ATP-binding domain-containing protein</fullName>
    </submittedName>
</protein>
<reference evidence="5" key="1">
    <citation type="submission" date="2009-11" db="EMBL/GenBank/DDBJ databases">
        <authorList>
            <consortium name="The Broad Institute Genome Sequencing Platform"/>
            <person name="Ward D."/>
            <person name="Feldgarden M."/>
            <person name="Earl A."/>
            <person name="Young S.K."/>
            <person name="Zeng Q."/>
            <person name="Koehrsen M."/>
            <person name="Alvarado L."/>
            <person name="Berlin A."/>
            <person name="Bochicchio J."/>
            <person name="Borenstein D."/>
            <person name="Chapman S.B."/>
            <person name="Chen Z."/>
            <person name="Engels R."/>
            <person name="Freedman E."/>
            <person name="Gellesch M."/>
            <person name="Goldberg J."/>
            <person name="Griggs A."/>
            <person name="Gujja S."/>
            <person name="Heilman E."/>
            <person name="Heiman D."/>
            <person name="Hepburn T."/>
            <person name="Howarth C."/>
            <person name="Jen D."/>
            <person name="Larson L."/>
            <person name="Lewis B."/>
            <person name="Mehta T."/>
            <person name="Park D."/>
            <person name="Pearson M."/>
            <person name="Roberts A."/>
            <person name="Saif S."/>
            <person name="Shea T."/>
            <person name="Shenoy N."/>
            <person name="Sisk P."/>
            <person name="Stolte C."/>
            <person name="Sykes S."/>
            <person name="Thomson T."/>
            <person name="Walk T."/>
            <person name="White J."/>
            <person name="Yandava C."/>
            <person name="Izard J."/>
            <person name="Baranova O.V."/>
            <person name="Blanton J.M."/>
            <person name="Tanner A.C."/>
            <person name="Dewhirst F.E."/>
            <person name="Haas B."/>
            <person name="Nusbaum C."/>
            <person name="Birren B."/>
        </authorList>
    </citation>
    <scope>NUCLEOTIDE SEQUENCE [LARGE SCALE GENOMIC DNA]</scope>
    <source>
        <strain evidence="5">1-1 BBBD Race 1</strain>
    </source>
</reference>
<dbReference type="EnsemblFungi" id="PTTG_25100-t43_1">
    <property type="protein sequence ID" value="PTTG_25100-t43_1-p1"/>
    <property type="gene ID" value="PTTG_25100"/>
</dbReference>
<keyword evidence="3" id="KW-0067">ATP-binding</keyword>
<evidence type="ECO:0000256" key="3">
    <source>
        <dbReference type="ARBA" id="ARBA00022840"/>
    </source>
</evidence>
<keyword evidence="1" id="KW-0547">Nucleotide-binding</keyword>
<evidence type="ECO:0000313" key="5">
    <source>
        <dbReference type="EMBL" id="OAV99907.1"/>
    </source>
</evidence>
<keyword evidence="7" id="KW-1185">Reference proteome</keyword>
<dbReference type="InterPro" id="IPR014001">
    <property type="entry name" value="Helicase_ATP-bd"/>
</dbReference>
<name>A0A180H4J0_PUCT1</name>
<feature type="domain" description="Helicase ATP-binding" evidence="4">
    <location>
        <begin position="239"/>
        <end position="417"/>
    </location>
</feature>
<dbReference type="SMART" id="SM00487">
    <property type="entry name" value="DEXDc"/>
    <property type="match status" value="1"/>
</dbReference>
<evidence type="ECO:0000256" key="1">
    <source>
        <dbReference type="ARBA" id="ARBA00022741"/>
    </source>
</evidence>
<evidence type="ECO:0000256" key="2">
    <source>
        <dbReference type="ARBA" id="ARBA00022801"/>
    </source>
</evidence>
<dbReference type="VEuPathDB" id="FungiDB:PTTG_25100"/>
<dbReference type="InterPro" id="IPR000330">
    <property type="entry name" value="SNF2_N"/>
</dbReference>
<reference evidence="5" key="2">
    <citation type="submission" date="2016-05" db="EMBL/GenBank/DDBJ databases">
        <title>Comparative analysis highlights variable genome content of wheat rusts and divergence of the mating loci.</title>
        <authorList>
            <person name="Cuomo C.A."/>
            <person name="Bakkeren G."/>
            <person name="Szabo L."/>
            <person name="Khalil H."/>
            <person name="Joly D."/>
            <person name="Goldberg J."/>
            <person name="Young S."/>
            <person name="Zeng Q."/>
            <person name="Fellers J."/>
        </authorList>
    </citation>
    <scope>NUCLEOTIDE SEQUENCE [LARGE SCALE GENOMIC DNA]</scope>
    <source>
        <strain evidence="5">1-1 BBBD Race 1</strain>
    </source>
</reference>
<dbReference type="AlphaFoldDB" id="A0A180H4J0"/>
<dbReference type="GO" id="GO:0016787">
    <property type="term" value="F:hydrolase activity"/>
    <property type="evidence" value="ECO:0007669"/>
    <property type="project" value="UniProtKB-KW"/>
</dbReference>
<reference evidence="6" key="4">
    <citation type="submission" date="2025-05" db="UniProtKB">
        <authorList>
            <consortium name="EnsemblFungi"/>
        </authorList>
    </citation>
    <scope>IDENTIFICATION</scope>
    <source>
        <strain evidence="6">isolate 1-1 / race 1 (BBBD)</strain>
    </source>
</reference>
<dbReference type="Proteomes" id="UP000005240">
    <property type="component" value="Unassembled WGS sequence"/>
</dbReference>
<dbReference type="GO" id="GO:0008094">
    <property type="term" value="F:ATP-dependent activity, acting on DNA"/>
    <property type="evidence" value="ECO:0007669"/>
    <property type="project" value="TreeGrafter"/>
</dbReference>
<dbReference type="InterPro" id="IPR038718">
    <property type="entry name" value="SNF2-like_sf"/>
</dbReference>
<evidence type="ECO:0000313" key="7">
    <source>
        <dbReference type="Proteomes" id="UP000005240"/>
    </source>
</evidence>
<dbReference type="Pfam" id="PF00176">
    <property type="entry name" value="SNF2-rel_dom"/>
    <property type="match status" value="1"/>
</dbReference>
<dbReference type="GO" id="GO:0005524">
    <property type="term" value="F:ATP binding"/>
    <property type="evidence" value="ECO:0007669"/>
    <property type="project" value="UniProtKB-KW"/>
</dbReference>
<keyword evidence="2" id="KW-0378">Hydrolase</keyword>
<accession>A0A180H4J0</accession>
<dbReference type="PANTHER" id="PTHR45626">
    <property type="entry name" value="TRANSCRIPTION TERMINATION FACTOR 2-RELATED"/>
    <property type="match status" value="1"/>
</dbReference>
<organism evidence="5">
    <name type="scientific">Puccinia triticina (isolate 1-1 / race 1 (BBBD))</name>
    <name type="common">Brown leaf rust fungus</name>
    <dbReference type="NCBI Taxonomy" id="630390"/>
    <lineage>
        <taxon>Eukaryota</taxon>
        <taxon>Fungi</taxon>
        <taxon>Dikarya</taxon>
        <taxon>Basidiomycota</taxon>
        <taxon>Pucciniomycotina</taxon>
        <taxon>Pucciniomycetes</taxon>
        <taxon>Pucciniales</taxon>
        <taxon>Pucciniaceae</taxon>
        <taxon>Puccinia</taxon>
    </lineage>
</organism>
<evidence type="ECO:0000259" key="4">
    <source>
        <dbReference type="PROSITE" id="PS51192"/>
    </source>
</evidence>
<dbReference type="GO" id="GO:0006281">
    <property type="term" value="P:DNA repair"/>
    <property type="evidence" value="ECO:0007669"/>
    <property type="project" value="TreeGrafter"/>
</dbReference>